<protein>
    <submittedName>
        <fullName evidence="1">Uncharacterized protein</fullName>
    </submittedName>
</protein>
<keyword evidence="2" id="KW-1185">Reference proteome</keyword>
<dbReference type="EMBL" id="BAAAHQ010000045">
    <property type="protein sequence ID" value="GAA0949610.1"/>
    <property type="molecule type" value="Genomic_DNA"/>
</dbReference>
<comment type="caution">
    <text evidence="1">The sequence shown here is derived from an EMBL/GenBank/DDBJ whole genome shotgun (WGS) entry which is preliminary data.</text>
</comment>
<dbReference type="Proteomes" id="UP001501578">
    <property type="component" value="Unassembled WGS sequence"/>
</dbReference>
<sequence>MSEDTQADGRRERATLLLARIREQMHGVTGVDEELNDLRNGSRG</sequence>
<evidence type="ECO:0000313" key="1">
    <source>
        <dbReference type="EMBL" id="GAA0949610.1"/>
    </source>
</evidence>
<proteinExistence type="predicted"/>
<gene>
    <name evidence="1" type="ORF">GCM10009560_68040</name>
</gene>
<dbReference type="RefSeq" id="WP_343954353.1">
    <property type="nucleotide sequence ID" value="NZ_BAAAHQ010000045.1"/>
</dbReference>
<organism evidence="1 2">
    <name type="scientific">Nonomuraea longicatena</name>
    <dbReference type="NCBI Taxonomy" id="83682"/>
    <lineage>
        <taxon>Bacteria</taxon>
        <taxon>Bacillati</taxon>
        <taxon>Actinomycetota</taxon>
        <taxon>Actinomycetes</taxon>
        <taxon>Streptosporangiales</taxon>
        <taxon>Streptosporangiaceae</taxon>
        <taxon>Nonomuraea</taxon>
    </lineage>
</organism>
<name>A0ABP4BFV7_9ACTN</name>
<reference evidence="2" key="1">
    <citation type="journal article" date="2019" name="Int. J. Syst. Evol. Microbiol.">
        <title>The Global Catalogue of Microorganisms (GCM) 10K type strain sequencing project: providing services to taxonomists for standard genome sequencing and annotation.</title>
        <authorList>
            <consortium name="The Broad Institute Genomics Platform"/>
            <consortium name="The Broad Institute Genome Sequencing Center for Infectious Disease"/>
            <person name="Wu L."/>
            <person name="Ma J."/>
        </authorList>
    </citation>
    <scope>NUCLEOTIDE SEQUENCE [LARGE SCALE GENOMIC DNA]</scope>
    <source>
        <strain evidence="2">JCM 11136</strain>
    </source>
</reference>
<accession>A0ABP4BFV7</accession>
<evidence type="ECO:0000313" key="2">
    <source>
        <dbReference type="Proteomes" id="UP001501578"/>
    </source>
</evidence>